<sequence length="205" mass="23410">MDAVYTHQLQAALQAECSTVAQNLMTMPHRIIAQLLATPEAEVGQSFKLIRSIRGAGNANGQIKQQDETIRSLKRQLLQADAEIKDYQAKEHTLRDIVLENTIGDKINDQDMIRKFTDLWQQIQSIVGSKTLKFDQLHKTIPSGLSQSSTKFYSEFIRLAQKDRASALKANIFSILHERILDKPFLAQRVWLVKVLKALNWVWLL</sequence>
<name>A0ACC4DDW1_PURLI</name>
<organism evidence="1 2">
    <name type="scientific">Purpureocillium lilacinum</name>
    <name type="common">Paecilomyces lilacinus</name>
    <dbReference type="NCBI Taxonomy" id="33203"/>
    <lineage>
        <taxon>Eukaryota</taxon>
        <taxon>Fungi</taxon>
        <taxon>Dikarya</taxon>
        <taxon>Ascomycota</taxon>
        <taxon>Pezizomycotina</taxon>
        <taxon>Sordariomycetes</taxon>
        <taxon>Hypocreomycetidae</taxon>
        <taxon>Hypocreales</taxon>
        <taxon>Ophiocordycipitaceae</taxon>
        <taxon>Purpureocillium</taxon>
    </lineage>
</organism>
<gene>
    <name evidence="1" type="ORF">ACCO45_010047</name>
</gene>
<protein>
    <submittedName>
        <fullName evidence="1">Uncharacterized protein</fullName>
    </submittedName>
</protein>
<keyword evidence="2" id="KW-1185">Reference proteome</keyword>
<dbReference type="EMBL" id="JBGNUJ010000010">
    <property type="protein sequence ID" value="KAL3954484.1"/>
    <property type="molecule type" value="Genomic_DNA"/>
</dbReference>
<reference evidence="1" key="1">
    <citation type="submission" date="2024-12" db="EMBL/GenBank/DDBJ databases">
        <title>Comparative genomics and development of molecular markers within Purpureocillium lilacinum and among Purpureocillium species.</title>
        <authorList>
            <person name="Yeh Z.-Y."/>
            <person name="Ni N.-T."/>
            <person name="Lo P.-H."/>
            <person name="Mushyakhwo K."/>
            <person name="Lin C.-F."/>
            <person name="Nai Y.-S."/>
        </authorList>
    </citation>
    <scope>NUCLEOTIDE SEQUENCE</scope>
    <source>
        <strain evidence="1">NCHU-NPUST-175</strain>
    </source>
</reference>
<accession>A0ACC4DDW1</accession>
<proteinExistence type="predicted"/>
<comment type="caution">
    <text evidence="1">The sequence shown here is derived from an EMBL/GenBank/DDBJ whole genome shotgun (WGS) entry which is preliminary data.</text>
</comment>
<evidence type="ECO:0000313" key="2">
    <source>
        <dbReference type="Proteomes" id="UP001638806"/>
    </source>
</evidence>
<evidence type="ECO:0000313" key="1">
    <source>
        <dbReference type="EMBL" id="KAL3954484.1"/>
    </source>
</evidence>
<dbReference type="Proteomes" id="UP001638806">
    <property type="component" value="Unassembled WGS sequence"/>
</dbReference>